<comment type="caution">
    <text evidence="2">The sequence shown here is derived from an EMBL/GenBank/DDBJ whole genome shotgun (WGS) entry which is preliminary data.</text>
</comment>
<gene>
    <name evidence="2" type="ORF">NEMBOFW57_006953</name>
</gene>
<evidence type="ECO:0008006" key="4">
    <source>
        <dbReference type="Google" id="ProtNLM"/>
    </source>
</evidence>
<sequence length="147" mass="15367">MKFFSLLAAALLPTGLLAAPVADDRLATIEIEAHAAAEARAAVEAREAANVSPNEPAFSLDKRDIQVCAIVGGSSKVNCRSGPNTSSSVVRTLPKGETYAFSCVKTGECVVIGGASNCGWDYSYTLGCYVNGHYTDSDCTLARLGRC</sequence>
<protein>
    <recommendedName>
        <fullName evidence="4">SH3 domain-containing protein</fullName>
    </recommendedName>
</protein>
<evidence type="ECO:0000313" key="2">
    <source>
        <dbReference type="EMBL" id="KAG7287442.1"/>
    </source>
</evidence>
<dbReference type="AlphaFoldDB" id="A0AAD4ETX3"/>
<feature type="chain" id="PRO_5042122702" description="SH3 domain-containing protein" evidence="1">
    <location>
        <begin position="19"/>
        <end position="147"/>
    </location>
</feature>
<feature type="signal peptide" evidence="1">
    <location>
        <begin position="1"/>
        <end position="18"/>
    </location>
</feature>
<keyword evidence="1" id="KW-0732">Signal</keyword>
<reference evidence="2" key="1">
    <citation type="submission" date="2023-02" db="EMBL/GenBank/DDBJ databases">
        <authorList>
            <person name="Palmer J.M."/>
        </authorList>
    </citation>
    <scope>NUCLEOTIDE SEQUENCE</scope>
    <source>
        <strain evidence="2">FW57</strain>
    </source>
</reference>
<evidence type="ECO:0000313" key="3">
    <source>
        <dbReference type="Proteomes" id="UP001197093"/>
    </source>
</evidence>
<name>A0AAD4ETX3_9PEZI</name>
<accession>A0AAD4ETX3</accession>
<proteinExistence type="predicted"/>
<evidence type="ECO:0000256" key="1">
    <source>
        <dbReference type="SAM" id="SignalP"/>
    </source>
</evidence>
<dbReference type="Gene3D" id="2.30.30.40">
    <property type="entry name" value="SH3 Domains"/>
    <property type="match status" value="1"/>
</dbReference>
<dbReference type="Proteomes" id="UP001197093">
    <property type="component" value="Unassembled WGS sequence"/>
</dbReference>
<dbReference type="EMBL" id="JAHCVI010000003">
    <property type="protein sequence ID" value="KAG7287442.1"/>
    <property type="molecule type" value="Genomic_DNA"/>
</dbReference>
<organism evidence="2 3">
    <name type="scientific">Staphylotrichum longicolle</name>
    <dbReference type="NCBI Taxonomy" id="669026"/>
    <lineage>
        <taxon>Eukaryota</taxon>
        <taxon>Fungi</taxon>
        <taxon>Dikarya</taxon>
        <taxon>Ascomycota</taxon>
        <taxon>Pezizomycotina</taxon>
        <taxon>Sordariomycetes</taxon>
        <taxon>Sordariomycetidae</taxon>
        <taxon>Sordariales</taxon>
        <taxon>Chaetomiaceae</taxon>
        <taxon>Staphylotrichum</taxon>
    </lineage>
</organism>
<keyword evidence="3" id="KW-1185">Reference proteome</keyword>